<evidence type="ECO:0000256" key="1">
    <source>
        <dbReference type="SAM" id="Phobius"/>
    </source>
</evidence>
<accession>A0ABS5SAB4</accession>
<dbReference type="PANTHER" id="PTHR31566">
    <property type="entry name" value="CYTOCHROME C BIOGENESIS PROTEIN CCS1, CHLOROPLASTIC"/>
    <property type="match status" value="1"/>
</dbReference>
<feature type="transmembrane region" description="Helical" evidence="1">
    <location>
        <begin position="12"/>
        <end position="36"/>
    </location>
</feature>
<organism evidence="2 3">
    <name type="scientific">Geomobilimonas luticola</name>
    <dbReference type="NCBI Taxonomy" id="1114878"/>
    <lineage>
        <taxon>Bacteria</taxon>
        <taxon>Pseudomonadati</taxon>
        <taxon>Thermodesulfobacteriota</taxon>
        <taxon>Desulfuromonadia</taxon>
        <taxon>Geobacterales</taxon>
        <taxon>Geobacteraceae</taxon>
        <taxon>Geomobilimonas</taxon>
    </lineage>
</organism>
<keyword evidence="1" id="KW-1133">Transmembrane helix</keyword>
<sequence length="308" mass="34031">MTIPEGMKKKLSWLASTECAVVLFLAIAALAIPGTFTESRTIYSSPPFLLLLGCFGLNLALCTIKRLKTLSKPVLVMHGGVLLTLAGCIATSFGFVATVNVYEGDMVDQVYRWDREQDVPLGAELVVKKVNREFYPIPVKVGVLRGEAKEGLFVLKTGESFDLKNYRVKVESLEFPAETLKLSVFDQGRLIGNCDTSGASTLPPGFPYAFKLVAYQNPSLKRLWVDLELARGSEKLVEGTSEVNSPFQWNGLYFYNTRVDRDAAGAVYAGIQIVRDPGRPYVFAGFAIMGLGAVLSFIRRFYGKVLWR</sequence>
<keyword evidence="1" id="KW-0472">Membrane</keyword>
<dbReference type="EMBL" id="JAHCVK010000001">
    <property type="protein sequence ID" value="MBT0652313.1"/>
    <property type="molecule type" value="Genomic_DNA"/>
</dbReference>
<gene>
    <name evidence="2" type="ORF">KI810_04540</name>
</gene>
<dbReference type="PANTHER" id="PTHR31566:SF0">
    <property type="entry name" value="CYTOCHROME C BIOGENESIS PROTEIN CCS1, CHLOROPLASTIC"/>
    <property type="match status" value="1"/>
</dbReference>
<keyword evidence="1" id="KW-0812">Transmembrane</keyword>
<reference evidence="2 3" key="1">
    <citation type="submission" date="2021-05" db="EMBL/GenBank/DDBJ databases">
        <title>The draft genome of Geobacter luticola JCM 17780.</title>
        <authorList>
            <person name="Xu Z."/>
            <person name="Masuda Y."/>
            <person name="Itoh H."/>
            <person name="Senoo K."/>
        </authorList>
    </citation>
    <scope>NUCLEOTIDE SEQUENCE [LARGE SCALE GENOMIC DNA]</scope>
    <source>
        <strain evidence="2 3">JCM 17780</strain>
    </source>
</reference>
<feature type="transmembrane region" description="Helical" evidence="1">
    <location>
        <begin position="281"/>
        <end position="302"/>
    </location>
</feature>
<feature type="transmembrane region" description="Helical" evidence="1">
    <location>
        <begin position="74"/>
        <end position="97"/>
    </location>
</feature>
<evidence type="ECO:0000313" key="3">
    <source>
        <dbReference type="Proteomes" id="UP000756860"/>
    </source>
</evidence>
<dbReference type="InterPro" id="IPR023494">
    <property type="entry name" value="Cyt_c_bgen_Ccs1/CcsB/ResB"/>
</dbReference>
<keyword evidence="3" id="KW-1185">Reference proteome</keyword>
<feature type="transmembrane region" description="Helical" evidence="1">
    <location>
        <begin position="42"/>
        <end position="62"/>
    </location>
</feature>
<evidence type="ECO:0000313" key="2">
    <source>
        <dbReference type="EMBL" id="MBT0652313.1"/>
    </source>
</evidence>
<proteinExistence type="predicted"/>
<dbReference type="Proteomes" id="UP000756860">
    <property type="component" value="Unassembled WGS sequence"/>
</dbReference>
<protein>
    <submittedName>
        <fullName evidence="2">ResB-like family cytochrome C biogenesis protein</fullName>
    </submittedName>
</protein>
<name>A0ABS5SAB4_9BACT</name>
<comment type="caution">
    <text evidence="2">The sequence shown here is derived from an EMBL/GenBank/DDBJ whole genome shotgun (WGS) entry which is preliminary data.</text>
</comment>